<evidence type="ECO:0008006" key="3">
    <source>
        <dbReference type="Google" id="ProtNLM"/>
    </source>
</evidence>
<dbReference type="EMBL" id="JAGIOJ010000001">
    <property type="protein sequence ID" value="MBP2399313.1"/>
    <property type="molecule type" value="Genomic_DNA"/>
</dbReference>
<comment type="caution">
    <text evidence="1">The sequence shown here is derived from an EMBL/GenBank/DDBJ whole genome shotgun (WGS) entry which is preliminary data.</text>
</comment>
<name>A0ABS4XU99_GLUPR</name>
<keyword evidence="2" id="KW-1185">Reference proteome</keyword>
<evidence type="ECO:0000313" key="2">
    <source>
        <dbReference type="Proteomes" id="UP001195422"/>
    </source>
</evidence>
<reference evidence="1 2" key="1">
    <citation type="submission" date="2021-03" db="EMBL/GenBank/DDBJ databases">
        <title>Sequencing the genomes of 1000 actinobacteria strains.</title>
        <authorList>
            <person name="Klenk H.-P."/>
        </authorList>
    </citation>
    <scope>NUCLEOTIDE SEQUENCE [LARGE SCALE GENOMIC DNA]</scope>
    <source>
        <strain evidence="1 2">DSM 20168</strain>
    </source>
</reference>
<evidence type="ECO:0000313" key="1">
    <source>
        <dbReference type="EMBL" id="MBP2399313.1"/>
    </source>
</evidence>
<sequence>MQDDSRMLRIAYVTPYDEQYHSVNIHTARRVAEWNRLGASVEQFVIGDGGRSRRGAISNAIVDFRDRSRLTSAVENFGPSVIYVRWLSPVPGLLMKLNSIAPVVLDIHANDIRETARESKMRQTYMKMYRNAELRVPNGATFVVNELAEAPEYDILAGRRAVFGNGSWVERRASIPDGKPKVGIAVGAPNAWTALDRYATLAQVLQDAAIWVAVCPPDLVHEVQSQVGGTVKVVAAASEQEYYAELASWTVGMASLGLERKGLRTATPLKVRDYVGIGLPTILPFWDEGVSPLADPLVLQLAGEGELPASNIDPNLIRQFIRAAHGKNLSPATCDHISGVSIESRRLKFLNEIAYL</sequence>
<proteinExistence type="predicted"/>
<organism evidence="1 2">
    <name type="scientific">Glutamicibacter protophormiae</name>
    <name type="common">Brevibacterium protophormiae</name>
    <dbReference type="NCBI Taxonomy" id="37930"/>
    <lineage>
        <taxon>Bacteria</taxon>
        <taxon>Bacillati</taxon>
        <taxon>Actinomycetota</taxon>
        <taxon>Actinomycetes</taxon>
        <taxon>Micrococcales</taxon>
        <taxon>Micrococcaceae</taxon>
        <taxon>Glutamicibacter</taxon>
    </lineage>
</organism>
<protein>
    <recommendedName>
        <fullName evidence="3">Glycosyltransferase</fullName>
    </recommendedName>
</protein>
<accession>A0ABS4XU99</accession>
<gene>
    <name evidence="1" type="ORF">JOF39_002394</name>
</gene>
<dbReference type="RefSeq" id="WP_188949993.1">
    <property type="nucleotide sequence ID" value="NZ_BMPH01000019.1"/>
</dbReference>
<dbReference type="Proteomes" id="UP001195422">
    <property type="component" value="Unassembled WGS sequence"/>
</dbReference>